<organism evidence="1 2">
    <name type="scientific">Stichopus japonicus</name>
    <name type="common">Sea cucumber</name>
    <dbReference type="NCBI Taxonomy" id="307972"/>
    <lineage>
        <taxon>Eukaryota</taxon>
        <taxon>Metazoa</taxon>
        <taxon>Echinodermata</taxon>
        <taxon>Eleutherozoa</taxon>
        <taxon>Echinozoa</taxon>
        <taxon>Holothuroidea</taxon>
        <taxon>Aspidochirotacea</taxon>
        <taxon>Aspidochirotida</taxon>
        <taxon>Stichopodidae</taxon>
        <taxon>Apostichopus</taxon>
    </lineage>
</organism>
<dbReference type="GO" id="GO:0008276">
    <property type="term" value="F:protein methyltransferase activity"/>
    <property type="evidence" value="ECO:0007669"/>
    <property type="project" value="InterPro"/>
</dbReference>
<accession>A0A2G8JHM4</accession>
<name>A0A2G8JHM4_STIJA</name>
<dbReference type="GO" id="GO:0032259">
    <property type="term" value="P:methylation"/>
    <property type="evidence" value="ECO:0007669"/>
    <property type="project" value="UniProtKB-KW"/>
</dbReference>
<dbReference type="Proteomes" id="UP000230750">
    <property type="component" value="Unassembled WGS sequence"/>
</dbReference>
<reference evidence="1 2" key="1">
    <citation type="journal article" date="2017" name="PLoS Biol.">
        <title>The sea cucumber genome provides insights into morphological evolution and visceral regeneration.</title>
        <authorList>
            <person name="Zhang X."/>
            <person name="Sun L."/>
            <person name="Yuan J."/>
            <person name="Sun Y."/>
            <person name="Gao Y."/>
            <person name="Zhang L."/>
            <person name="Li S."/>
            <person name="Dai H."/>
            <person name="Hamel J.F."/>
            <person name="Liu C."/>
            <person name="Yu Y."/>
            <person name="Liu S."/>
            <person name="Lin W."/>
            <person name="Guo K."/>
            <person name="Jin S."/>
            <person name="Xu P."/>
            <person name="Storey K.B."/>
            <person name="Huan P."/>
            <person name="Zhang T."/>
            <person name="Zhou Y."/>
            <person name="Zhang J."/>
            <person name="Lin C."/>
            <person name="Li X."/>
            <person name="Xing L."/>
            <person name="Huo D."/>
            <person name="Sun M."/>
            <person name="Wang L."/>
            <person name="Mercier A."/>
            <person name="Li F."/>
            <person name="Yang H."/>
            <person name="Xiang J."/>
        </authorList>
    </citation>
    <scope>NUCLEOTIDE SEQUENCE [LARGE SCALE GENOMIC DNA]</scope>
    <source>
        <strain evidence="1">Shaxun</strain>
        <tissue evidence="1">Muscle</tissue>
    </source>
</reference>
<dbReference type="OrthoDB" id="46564at2759"/>
<dbReference type="PANTHER" id="PTHR23108">
    <property type="entry name" value="METHYLTRANSFERASE-RELATED"/>
    <property type="match status" value="1"/>
</dbReference>
<keyword evidence="2" id="KW-1185">Reference proteome</keyword>
<dbReference type="Pfam" id="PF10294">
    <property type="entry name" value="Methyltransf_16"/>
    <property type="match status" value="1"/>
</dbReference>
<dbReference type="Gene3D" id="3.40.50.150">
    <property type="entry name" value="Vaccinia Virus protein VP39"/>
    <property type="match status" value="1"/>
</dbReference>
<gene>
    <name evidence="1" type="ORF">BSL78_27926</name>
</gene>
<dbReference type="InterPro" id="IPR038899">
    <property type="entry name" value="METTL22"/>
</dbReference>
<evidence type="ECO:0000313" key="2">
    <source>
        <dbReference type="Proteomes" id="UP000230750"/>
    </source>
</evidence>
<keyword evidence="1" id="KW-0489">Methyltransferase</keyword>
<keyword evidence="1" id="KW-0808">Transferase</keyword>
<dbReference type="InterPro" id="IPR019410">
    <property type="entry name" value="Methyltransf_16"/>
</dbReference>
<dbReference type="GO" id="GO:0005634">
    <property type="term" value="C:nucleus"/>
    <property type="evidence" value="ECO:0007669"/>
    <property type="project" value="TreeGrafter"/>
</dbReference>
<dbReference type="AlphaFoldDB" id="A0A2G8JHM4"/>
<dbReference type="InterPro" id="IPR029063">
    <property type="entry name" value="SAM-dependent_MTases_sf"/>
</dbReference>
<sequence length="303" mass="35005">MYALPGELVLSDVHREVFQPARQSSETKTVLSRFQFSIILDGTTEDEEEKSGPDKDRFDEDGDLIVIRRQEKIMTEVIKIEHMMSTEVSRVGLQHILELGSGTGITSILLASTNVAGIFCTDTGSDVLIQCQKNISSNTHLTSRDREMTPEAESKVLVRELDWTHDSLNEDTQNAFHWRQNDKELMQQVKFIVAADVIYDDNLTDAFFRILQKLMKENHIQRAFIALEKRINFSLDDLDVSSPAHDHFLQWVEVLKKTEGFDCRQMKTSFPKRFNYTRTKQLELWQITFSHVRIESEEVHPGN</sequence>
<dbReference type="SUPFAM" id="SSF53335">
    <property type="entry name" value="S-adenosyl-L-methionine-dependent methyltransferases"/>
    <property type="match status" value="1"/>
</dbReference>
<dbReference type="STRING" id="307972.A0A2G8JHM4"/>
<evidence type="ECO:0000313" key="1">
    <source>
        <dbReference type="EMBL" id="PIK35250.1"/>
    </source>
</evidence>
<dbReference type="PANTHER" id="PTHR23108:SF0">
    <property type="entry name" value="METHYLTRANSFERASE-LIKE PROTEIN 22"/>
    <property type="match status" value="1"/>
</dbReference>
<dbReference type="GO" id="GO:0005525">
    <property type="term" value="F:GTP binding"/>
    <property type="evidence" value="ECO:0007669"/>
    <property type="project" value="UniProtKB-KW"/>
</dbReference>
<comment type="caution">
    <text evidence="1">The sequence shown here is derived from an EMBL/GenBank/DDBJ whole genome shotgun (WGS) entry which is preliminary data.</text>
</comment>
<protein>
    <submittedName>
        <fullName evidence="1">Putative methyltransferase-like protein 22</fullName>
    </submittedName>
</protein>
<proteinExistence type="predicted"/>
<dbReference type="EMBL" id="MRZV01001949">
    <property type="protein sequence ID" value="PIK35250.1"/>
    <property type="molecule type" value="Genomic_DNA"/>
</dbReference>